<keyword evidence="4" id="KW-1185">Reference proteome</keyword>
<feature type="domain" description="Tc1-like transposase DDE" evidence="2">
    <location>
        <begin position="147"/>
        <end position="285"/>
    </location>
</feature>
<dbReference type="Pfam" id="PF01710">
    <property type="entry name" value="HTH_Tnp_IS630"/>
    <property type="match status" value="1"/>
</dbReference>
<proteinExistence type="predicted"/>
<reference evidence="4" key="1">
    <citation type="journal article" date="2019" name="Int. J. Syst. Evol. Microbiol.">
        <title>The Global Catalogue of Microorganisms (GCM) 10K type strain sequencing project: providing services to taxonomists for standard genome sequencing and annotation.</title>
        <authorList>
            <consortium name="The Broad Institute Genomics Platform"/>
            <consortium name="The Broad Institute Genome Sequencing Center for Infectious Disease"/>
            <person name="Wu L."/>
            <person name="Ma J."/>
        </authorList>
    </citation>
    <scope>NUCLEOTIDE SEQUENCE [LARGE SCALE GENOMIC DNA]</scope>
    <source>
        <strain evidence="4">KCTC 33842</strain>
    </source>
</reference>
<dbReference type="SUPFAM" id="SSF46689">
    <property type="entry name" value="Homeodomain-like"/>
    <property type="match status" value="1"/>
</dbReference>
<dbReference type="RefSeq" id="WP_372089050.1">
    <property type="nucleotide sequence ID" value="NZ_JBHUMK010000072.1"/>
</dbReference>
<name>A0ABW5P820_9DEIO</name>
<feature type="domain" description="Transposase Synechocystis PCC 6803" evidence="1">
    <location>
        <begin position="4"/>
        <end position="124"/>
    </location>
</feature>
<dbReference type="InterPro" id="IPR047655">
    <property type="entry name" value="Transpos_IS630-like"/>
</dbReference>
<evidence type="ECO:0000259" key="2">
    <source>
        <dbReference type="Pfam" id="PF13358"/>
    </source>
</evidence>
<protein>
    <submittedName>
        <fullName evidence="3">IS630 family transposase</fullName>
    </submittedName>
</protein>
<dbReference type="EMBL" id="JBHUMK010000072">
    <property type="protein sequence ID" value="MFD2610625.1"/>
    <property type="molecule type" value="Genomic_DNA"/>
</dbReference>
<gene>
    <name evidence="3" type="ORF">ACFSR9_14470</name>
</gene>
<dbReference type="Proteomes" id="UP001597475">
    <property type="component" value="Unassembled WGS sequence"/>
</dbReference>
<dbReference type="PANTHER" id="PTHR46564">
    <property type="entry name" value="TRANSPOSASE"/>
    <property type="match status" value="1"/>
</dbReference>
<accession>A0ABW5P820</accession>
<dbReference type="InterPro" id="IPR002622">
    <property type="entry name" value="Transposase_14"/>
</dbReference>
<evidence type="ECO:0000313" key="4">
    <source>
        <dbReference type="Proteomes" id="UP001597475"/>
    </source>
</evidence>
<dbReference type="Gene3D" id="1.10.10.10">
    <property type="entry name" value="Winged helix-like DNA-binding domain superfamily/Winged helix DNA-binding domain"/>
    <property type="match status" value="1"/>
</dbReference>
<dbReference type="NCBIfam" id="NF033545">
    <property type="entry name" value="transpos_IS630"/>
    <property type="match status" value="1"/>
</dbReference>
<organism evidence="3 4">
    <name type="scientific">Deinococcus taklimakanensis</name>
    <dbReference type="NCBI Taxonomy" id="536443"/>
    <lineage>
        <taxon>Bacteria</taxon>
        <taxon>Thermotogati</taxon>
        <taxon>Deinococcota</taxon>
        <taxon>Deinococci</taxon>
        <taxon>Deinococcales</taxon>
        <taxon>Deinococcaceae</taxon>
        <taxon>Deinococcus</taxon>
    </lineage>
</organism>
<dbReference type="InterPro" id="IPR036397">
    <property type="entry name" value="RNaseH_sf"/>
</dbReference>
<dbReference type="InterPro" id="IPR038717">
    <property type="entry name" value="Tc1-like_DDE_dom"/>
</dbReference>
<dbReference type="Gene3D" id="3.30.420.10">
    <property type="entry name" value="Ribonuclease H-like superfamily/Ribonuclease H"/>
    <property type="match status" value="1"/>
</dbReference>
<comment type="caution">
    <text evidence="3">The sequence shown here is derived from an EMBL/GenBank/DDBJ whole genome shotgun (WGS) entry which is preliminary data.</text>
</comment>
<dbReference type="InterPro" id="IPR009057">
    <property type="entry name" value="Homeodomain-like_sf"/>
</dbReference>
<dbReference type="PANTHER" id="PTHR46564:SF1">
    <property type="entry name" value="TRANSPOSASE"/>
    <property type="match status" value="1"/>
</dbReference>
<evidence type="ECO:0000259" key="1">
    <source>
        <dbReference type="Pfam" id="PF01710"/>
    </source>
</evidence>
<sequence length="316" mass="34764">MAKALSVDLRQRVVDAVASGMSCRAAAARFGVGVSSAIRWVARARTRGDLRPDKRGGNVRSHQIDAHRDFILDLIEAEPDLTLAEVADRLSEATGYHPRPSLVCRFFKRHNVTRKKKTAHAAEQNRADIAARREAWFDGQPDLDPEQLVFIDECGTSTKMARMYGRAPRGERCRAPVPHGHWKTTTFVGGLRLSGITAPMTLDGAMGGAAFLAYVEQVLIPTLRPGDIVVMDNLPAHKVPAVRFAIETARARLMLLPPYSPDFNPIEMAFSKIKTHLRSAAARTLPSLWDAIRDAIDAITPSDARGYFTAAGYEPE</sequence>
<dbReference type="Pfam" id="PF13358">
    <property type="entry name" value="DDE_3"/>
    <property type="match status" value="1"/>
</dbReference>
<dbReference type="InterPro" id="IPR036388">
    <property type="entry name" value="WH-like_DNA-bd_sf"/>
</dbReference>
<evidence type="ECO:0000313" key="3">
    <source>
        <dbReference type="EMBL" id="MFD2610625.1"/>
    </source>
</evidence>